<evidence type="ECO:0000313" key="4">
    <source>
        <dbReference type="Proteomes" id="UP000601108"/>
    </source>
</evidence>
<dbReference type="AlphaFoldDB" id="A0A918JXD5"/>
<feature type="coiled-coil region" evidence="1">
    <location>
        <begin position="79"/>
        <end position="109"/>
    </location>
</feature>
<keyword evidence="2" id="KW-1133">Transmembrane helix</keyword>
<reference evidence="3 4" key="1">
    <citation type="journal article" date="2014" name="Int. J. Syst. Evol. Microbiol.">
        <title>Complete genome sequence of Corynebacterium casei LMG S-19264T (=DSM 44701T), isolated from a smear-ripened cheese.</title>
        <authorList>
            <consortium name="US DOE Joint Genome Institute (JGI-PGF)"/>
            <person name="Walter F."/>
            <person name="Albersmeier A."/>
            <person name="Kalinowski J."/>
            <person name="Ruckert C."/>
        </authorList>
    </citation>
    <scope>NUCLEOTIDE SEQUENCE [LARGE SCALE GENOMIC DNA]</scope>
    <source>
        <strain evidence="3 4">KCTC 12285</strain>
    </source>
</reference>
<feature type="transmembrane region" description="Helical" evidence="2">
    <location>
        <begin position="46"/>
        <end position="68"/>
    </location>
</feature>
<proteinExistence type="predicted"/>
<sequence>MKVIKDEDLLYLHYQIEKSEVKQKKLEDLLKEESKKSKKIKTSNKILGFLSLIFFISTVFLASNMFFFKVPETDSVQKKSIIEKELIVVKEELEALKNKKINIEEIKNLYLYRKLIDKDTVYSVQVKALNSKGISSISNKYTNTLVYNDTSYYKMSLGIFETLNEAQDFRKLLINSGFDKRIFVISYKDGKRLKIENYQ</sequence>
<comment type="caution">
    <text evidence="3">The sequence shown here is derived from an EMBL/GenBank/DDBJ whole genome shotgun (WGS) entry which is preliminary data.</text>
</comment>
<evidence type="ECO:0000256" key="1">
    <source>
        <dbReference type="SAM" id="Coils"/>
    </source>
</evidence>
<keyword evidence="4" id="KW-1185">Reference proteome</keyword>
<dbReference type="Proteomes" id="UP000601108">
    <property type="component" value="Unassembled WGS sequence"/>
</dbReference>
<gene>
    <name evidence="3" type="ORF">GCM10007384_31970</name>
</gene>
<dbReference type="EMBL" id="BMWS01000025">
    <property type="protein sequence ID" value="GGX28257.1"/>
    <property type="molecule type" value="Genomic_DNA"/>
</dbReference>
<dbReference type="RefSeq" id="WP_027412950.1">
    <property type="nucleotide sequence ID" value="NZ_BMWS01000025.1"/>
</dbReference>
<accession>A0A918JXD5</accession>
<keyword evidence="2" id="KW-0472">Membrane</keyword>
<evidence type="ECO:0008006" key="5">
    <source>
        <dbReference type="Google" id="ProtNLM"/>
    </source>
</evidence>
<organism evidence="3 4">
    <name type="scientific">Aquimarina muelleri</name>
    <dbReference type="NCBI Taxonomy" id="279356"/>
    <lineage>
        <taxon>Bacteria</taxon>
        <taxon>Pseudomonadati</taxon>
        <taxon>Bacteroidota</taxon>
        <taxon>Flavobacteriia</taxon>
        <taxon>Flavobacteriales</taxon>
        <taxon>Flavobacteriaceae</taxon>
        <taxon>Aquimarina</taxon>
    </lineage>
</organism>
<name>A0A918JXD5_9FLAO</name>
<evidence type="ECO:0000313" key="3">
    <source>
        <dbReference type="EMBL" id="GGX28257.1"/>
    </source>
</evidence>
<evidence type="ECO:0000256" key="2">
    <source>
        <dbReference type="SAM" id="Phobius"/>
    </source>
</evidence>
<keyword evidence="1" id="KW-0175">Coiled coil</keyword>
<keyword evidence="2" id="KW-0812">Transmembrane</keyword>
<protein>
    <recommendedName>
        <fullName evidence="5">SPOR domain-containing protein</fullName>
    </recommendedName>
</protein>